<organism evidence="5">
    <name type="scientific">marine metagenome</name>
    <dbReference type="NCBI Taxonomy" id="408172"/>
    <lineage>
        <taxon>unclassified sequences</taxon>
        <taxon>metagenomes</taxon>
        <taxon>ecological metagenomes</taxon>
    </lineage>
</organism>
<evidence type="ECO:0000256" key="1">
    <source>
        <dbReference type="ARBA" id="ARBA00009232"/>
    </source>
</evidence>
<evidence type="ECO:0000256" key="4">
    <source>
        <dbReference type="ARBA" id="ARBA00023204"/>
    </source>
</evidence>
<dbReference type="PANTHER" id="PTHR10429:SF0">
    <property type="entry name" value="DNA-3-METHYLADENINE GLYCOSYLASE"/>
    <property type="match status" value="1"/>
</dbReference>
<dbReference type="SUPFAM" id="SSF50486">
    <property type="entry name" value="FMT C-terminal domain-like"/>
    <property type="match status" value="1"/>
</dbReference>
<reference evidence="5" key="1">
    <citation type="submission" date="2018-05" db="EMBL/GenBank/DDBJ databases">
        <authorList>
            <person name="Lanie J.A."/>
            <person name="Ng W.-L."/>
            <person name="Kazmierczak K.M."/>
            <person name="Andrzejewski T.M."/>
            <person name="Davidsen T.M."/>
            <person name="Wayne K.J."/>
            <person name="Tettelin H."/>
            <person name="Glass J.I."/>
            <person name="Rusch D."/>
            <person name="Podicherti R."/>
            <person name="Tsui H.-C.T."/>
            <person name="Winkler M.E."/>
        </authorList>
    </citation>
    <scope>NUCLEOTIDE SEQUENCE</scope>
</reference>
<dbReference type="NCBIfam" id="NF002003">
    <property type="entry name" value="PRK00802.1-3"/>
    <property type="match status" value="1"/>
</dbReference>
<protein>
    <recommendedName>
        <fullName evidence="6">3-methyladenine DNA glycosylase</fullName>
    </recommendedName>
</protein>
<dbReference type="InterPro" id="IPR003180">
    <property type="entry name" value="MPG"/>
</dbReference>
<dbReference type="GO" id="GO:0006284">
    <property type="term" value="P:base-excision repair"/>
    <property type="evidence" value="ECO:0007669"/>
    <property type="project" value="InterPro"/>
</dbReference>
<name>A0A381XV83_9ZZZZ</name>
<keyword evidence="2" id="KW-0227">DNA damage</keyword>
<dbReference type="Pfam" id="PF02245">
    <property type="entry name" value="Pur_DNA_glyco"/>
    <property type="match status" value="1"/>
</dbReference>
<dbReference type="GO" id="GO:0003905">
    <property type="term" value="F:alkylbase DNA N-glycosylase activity"/>
    <property type="evidence" value="ECO:0007669"/>
    <property type="project" value="InterPro"/>
</dbReference>
<dbReference type="InterPro" id="IPR011034">
    <property type="entry name" value="Formyl_transferase-like_C_sf"/>
</dbReference>
<gene>
    <name evidence="5" type="ORF">METZ01_LOCUS121590</name>
</gene>
<dbReference type="PANTHER" id="PTHR10429">
    <property type="entry name" value="DNA-3-METHYLADENINE GLYCOSYLASE"/>
    <property type="match status" value="1"/>
</dbReference>
<dbReference type="AlphaFoldDB" id="A0A381XV83"/>
<keyword evidence="4" id="KW-0234">DNA repair</keyword>
<accession>A0A381XV83</accession>
<dbReference type="Gene3D" id="3.10.300.10">
    <property type="entry name" value="Methylpurine-DNA glycosylase (MPG)"/>
    <property type="match status" value="1"/>
</dbReference>
<dbReference type="NCBIfam" id="TIGR00567">
    <property type="entry name" value="3mg"/>
    <property type="match status" value="1"/>
</dbReference>
<evidence type="ECO:0000256" key="2">
    <source>
        <dbReference type="ARBA" id="ARBA00022763"/>
    </source>
</evidence>
<dbReference type="CDD" id="cd00540">
    <property type="entry name" value="AAG"/>
    <property type="match status" value="1"/>
</dbReference>
<sequence length="217" mass="23610">MLSAVPWRGDPMRDQGLPRELLERPVLEVARKLLGFRLISTIGGKMTMGVIVETEAYGGPQDPASHAATVQGLTARNRAMFGPAGYAYVYRSYGIHWCLNIVTGSRGVPQAVLIRGIEPLEGERYMVERRGATKLLAAGPGRLCEAFGITGELYGHDLRRDPLVLKAGWPVNDKAVGISRRVGVTAAADWPYRFYVRGSSGVSRPDDWGSIKEAVTG</sequence>
<dbReference type="InterPro" id="IPR036995">
    <property type="entry name" value="MPG_sf"/>
</dbReference>
<evidence type="ECO:0008006" key="6">
    <source>
        <dbReference type="Google" id="ProtNLM"/>
    </source>
</evidence>
<evidence type="ECO:0000256" key="3">
    <source>
        <dbReference type="ARBA" id="ARBA00022801"/>
    </source>
</evidence>
<dbReference type="HAMAP" id="MF_00527">
    <property type="entry name" value="3MGH"/>
    <property type="match status" value="1"/>
</dbReference>
<dbReference type="FunFam" id="3.10.300.10:FF:000001">
    <property type="entry name" value="Putative 3-methyladenine DNA glycosylase"/>
    <property type="match status" value="1"/>
</dbReference>
<dbReference type="EMBL" id="UINC01016525">
    <property type="protein sequence ID" value="SVA68736.1"/>
    <property type="molecule type" value="Genomic_DNA"/>
</dbReference>
<comment type="similarity">
    <text evidence="1">Belongs to the DNA glycosylase MPG family.</text>
</comment>
<dbReference type="GO" id="GO:0003677">
    <property type="term" value="F:DNA binding"/>
    <property type="evidence" value="ECO:0007669"/>
    <property type="project" value="InterPro"/>
</dbReference>
<evidence type="ECO:0000313" key="5">
    <source>
        <dbReference type="EMBL" id="SVA68736.1"/>
    </source>
</evidence>
<keyword evidence="3" id="KW-0378">Hydrolase</keyword>
<proteinExistence type="inferred from homology"/>